<dbReference type="GO" id="GO:0005634">
    <property type="term" value="C:nucleus"/>
    <property type="evidence" value="ECO:0007669"/>
    <property type="project" value="UniProtKB-SubCell"/>
</dbReference>
<proteinExistence type="predicted"/>
<dbReference type="OrthoDB" id="4844260at2759"/>
<dbReference type="PANTHER" id="PTHR37534:SF46">
    <property type="entry name" value="ZN(II)2CYS6 TRANSCRIPTION FACTOR (EUROFUNG)"/>
    <property type="match status" value="1"/>
</dbReference>
<comment type="subcellular location">
    <subcellularLocation>
        <location evidence="1">Nucleus</location>
    </subcellularLocation>
</comment>
<sequence>MAHACPRRLQLEPRQNQQFRQFMRVCRTSLVAIKGYGHPMLTESLSLFHDRPALLDALFAIASQVDDYRSTGDAVALLEPYHRVLRDMQSLLGDHRQNPRDFREVRLACALSALVLLLLSMSSTNSDWEYHASHLVHLINSSNVDVLKETPLGLALIMLAAHMDIAAFAIGRTVVPTCAWSRWHLDEQHDAFAVPFQIHEINTGVPASLLSIISKLDQCASLSESCRGTLGHSSAVLTTERERLWMLLEAWQPQSLPESMLSHQRSALRIARRTLHRAAMLFHARVYGFHANLLDPLDHLSETTGASLVEEIVTGIRHLLHDFKDNANPIGNAMAWPLAVAGSECGSESNKFLQHEVVSLIHDMADSFYMLHLTPLEQLLRNLWEKHTLMLSTGLTGRLSLESIATETNTIILCL</sequence>
<protein>
    <recommendedName>
        <fullName evidence="5">Transcription factor domain-containing protein</fullName>
    </recommendedName>
</protein>
<evidence type="ECO:0000256" key="2">
    <source>
        <dbReference type="ARBA" id="ARBA00023242"/>
    </source>
</evidence>
<dbReference type="EMBL" id="ML978072">
    <property type="protein sequence ID" value="KAF2012914.1"/>
    <property type="molecule type" value="Genomic_DNA"/>
</dbReference>
<organism evidence="3 4">
    <name type="scientific">Aaosphaeria arxii CBS 175.79</name>
    <dbReference type="NCBI Taxonomy" id="1450172"/>
    <lineage>
        <taxon>Eukaryota</taxon>
        <taxon>Fungi</taxon>
        <taxon>Dikarya</taxon>
        <taxon>Ascomycota</taxon>
        <taxon>Pezizomycotina</taxon>
        <taxon>Dothideomycetes</taxon>
        <taxon>Pleosporomycetidae</taxon>
        <taxon>Pleosporales</taxon>
        <taxon>Pleosporales incertae sedis</taxon>
        <taxon>Aaosphaeria</taxon>
    </lineage>
</organism>
<dbReference type="GeneID" id="54288644"/>
<evidence type="ECO:0000256" key="1">
    <source>
        <dbReference type="ARBA" id="ARBA00004123"/>
    </source>
</evidence>
<dbReference type="Proteomes" id="UP000799778">
    <property type="component" value="Unassembled WGS sequence"/>
</dbReference>
<keyword evidence="2" id="KW-0539">Nucleus</keyword>
<evidence type="ECO:0008006" key="5">
    <source>
        <dbReference type="Google" id="ProtNLM"/>
    </source>
</evidence>
<dbReference type="RefSeq" id="XP_033381253.1">
    <property type="nucleotide sequence ID" value="XM_033531247.1"/>
</dbReference>
<reference evidence="3" key="1">
    <citation type="journal article" date="2020" name="Stud. Mycol.">
        <title>101 Dothideomycetes genomes: a test case for predicting lifestyles and emergence of pathogens.</title>
        <authorList>
            <person name="Haridas S."/>
            <person name="Albert R."/>
            <person name="Binder M."/>
            <person name="Bloem J."/>
            <person name="Labutti K."/>
            <person name="Salamov A."/>
            <person name="Andreopoulos B."/>
            <person name="Baker S."/>
            <person name="Barry K."/>
            <person name="Bills G."/>
            <person name="Bluhm B."/>
            <person name="Cannon C."/>
            <person name="Castanera R."/>
            <person name="Culley D."/>
            <person name="Daum C."/>
            <person name="Ezra D."/>
            <person name="Gonzalez J."/>
            <person name="Henrissat B."/>
            <person name="Kuo A."/>
            <person name="Liang C."/>
            <person name="Lipzen A."/>
            <person name="Lutzoni F."/>
            <person name="Magnuson J."/>
            <person name="Mondo S."/>
            <person name="Nolan M."/>
            <person name="Ohm R."/>
            <person name="Pangilinan J."/>
            <person name="Park H.-J."/>
            <person name="Ramirez L."/>
            <person name="Alfaro M."/>
            <person name="Sun H."/>
            <person name="Tritt A."/>
            <person name="Yoshinaga Y."/>
            <person name="Zwiers L.-H."/>
            <person name="Turgeon B."/>
            <person name="Goodwin S."/>
            <person name="Spatafora J."/>
            <person name="Crous P."/>
            <person name="Grigoriev I."/>
        </authorList>
    </citation>
    <scope>NUCLEOTIDE SEQUENCE</scope>
    <source>
        <strain evidence="3">CBS 175.79</strain>
    </source>
</reference>
<accession>A0A6A5XKU3</accession>
<dbReference type="PANTHER" id="PTHR37534">
    <property type="entry name" value="TRANSCRIPTIONAL ACTIVATOR PROTEIN UGA3"/>
    <property type="match status" value="1"/>
</dbReference>
<keyword evidence="4" id="KW-1185">Reference proteome</keyword>
<name>A0A6A5XKU3_9PLEO</name>
<dbReference type="Pfam" id="PF11951">
    <property type="entry name" value="Fungal_trans_2"/>
    <property type="match status" value="1"/>
</dbReference>
<gene>
    <name evidence="3" type="ORF">BU24DRAFT_453221</name>
</gene>
<dbReference type="AlphaFoldDB" id="A0A6A5XKU3"/>
<evidence type="ECO:0000313" key="3">
    <source>
        <dbReference type="EMBL" id="KAF2012914.1"/>
    </source>
</evidence>
<dbReference type="InterPro" id="IPR021858">
    <property type="entry name" value="Fun_TF"/>
</dbReference>
<evidence type="ECO:0000313" key="4">
    <source>
        <dbReference type="Proteomes" id="UP000799778"/>
    </source>
</evidence>